<name>A0A7C0U6J5_9BACT</name>
<feature type="compositionally biased region" description="Basic and acidic residues" evidence="1">
    <location>
        <begin position="155"/>
        <end position="164"/>
    </location>
</feature>
<feature type="region of interest" description="Disordered" evidence="1">
    <location>
        <begin position="155"/>
        <end position="186"/>
    </location>
</feature>
<dbReference type="AlphaFoldDB" id="A0A7C0U6J5"/>
<comment type="caution">
    <text evidence="2">The sequence shown here is derived from an EMBL/GenBank/DDBJ whole genome shotgun (WGS) entry which is preliminary data.</text>
</comment>
<protein>
    <submittedName>
        <fullName evidence="2">Uncharacterized protein</fullName>
    </submittedName>
</protein>
<dbReference type="EMBL" id="DQWS01000161">
    <property type="protein sequence ID" value="HDD53262.1"/>
    <property type="molecule type" value="Genomic_DNA"/>
</dbReference>
<sequence>MLVPLIFFIKRVLFPSPKEGPPQPWRPSHHPAPKPKRDLQRTILYEQFLREFNVEERRYFSRLARECLQERNYPRGEELYQYCYFSTLKFRLERLWKGQRKPSRLGVYVYTQSIKELEHSIGYYQNLLEKGAFSPPGGDSPSSWLEEKMKELSLPRKTLTEPPEHSLQSLDKGGEKGKLLSKPTGP</sequence>
<reference evidence="2" key="1">
    <citation type="journal article" date="2020" name="mSystems">
        <title>Genome- and Community-Level Interaction Insights into Carbon Utilization and Element Cycling Functions of Hydrothermarchaeota in Hydrothermal Sediment.</title>
        <authorList>
            <person name="Zhou Z."/>
            <person name="Liu Y."/>
            <person name="Xu W."/>
            <person name="Pan J."/>
            <person name="Luo Z.H."/>
            <person name="Li M."/>
        </authorList>
    </citation>
    <scope>NUCLEOTIDE SEQUENCE [LARGE SCALE GENOMIC DNA]</scope>
    <source>
        <strain evidence="2">HyVt-115</strain>
    </source>
</reference>
<organism evidence="2">
    <name type="scientific">Thermosulfidibacter takaii</name>
    <dbReference type="NCBI Taxonomy" id="412593"/>
    <lineage>
        <taxon>Bacteria</taxon>
        <taxon>Pseudomonadati</taxon>
        <taxon>Thermosulfidibacterota</taxon>
        <taxon>Thermosulfidibacteria</taxon>
        <taxon>Thermosulfidibacterales</taxon>
        <taxon>Thermosulfidibacteraceae</taxon>
    </lineage>
</organism>
<evidence type="ECO:0000256" key="1">
    <source>
        <dbReference type="SAM" id="MobiDB-lite"/>
    </source>
</evidence>
<evidence type="ECO:0000313" key="2">
    <source>
        <dbReference type="EMBL" id="HDD53262.1"/>
    </source>
</evidence>
<accession>A0A7C0U6J5</accession>
<proteinExistence type="predicted"/>
<dbReference type="Proteomes" id="UP000885690">
    <property type="component" value="Unassembled WGS sequence"/>
</dbReference>
<gene>
    <name evidence="2" type="ORF">ENF32_04260</name>
</gene>